<dbReference type="InterPro" id="IPR051677">
    <property type="entry name" value="AfsR-DnrI-RedD_regulator"/>
</dbReference>
<feature type="domain" description="Response regulatory" evidence="8">
    <location>
        <begin position="2"/>
        <end position="116"/>
    </location>
</feature>
<dbReference type="Pfam" id="PF00486">
    <property type="entry name" value="Trans_reg_C"/>
    <property type="match status" value="1"/>
</dbReference>
<feature type="modified residue" description="4-aspartylphosphate" evidence="6">
    <location>
        <position position="53"/>
    </location>
</feature>
<accession>A0ABR5AGP5</accession>
<dbReference type="PROSITE" id="PS50110">
    <property type="entry name" value="RESPONSE_REGULATORY"/>
    <property type="match status" value="1"/>
</dbReference>
<evidence type="ECO:0000313" key="10">
    <source>
        <dbReference type="EMBL" id="KIL39998.1"/>
    </source>
</evidence>
<evidence type="ECO:0008006" key="12">
    <source>
        <dbReference type="Google" id="ProtNLM"/>
    </source>
</evidence>
<dbReference type="InterPro" id="IPR011990">
    <property type="entry name" value="TPR-like_helical_dom_sf"/>
</dbReference>
<keyword evidence="5" id="KW-0804">Transcription</keyword>
<dbReference type="PANTHER" id="PTHR35807:SF2">
    <property type="entry name" value="TRANSCRIPTIONAL ACTIVATOR DOMAIN"/>
    <property type="match status" value="1"/>
</dbReference>
<keyword evidence="2" id="KW-0902">Two-component regulatory system</keyword>
<dbReference type="EMBL" id="JXAK01000028">
    <property type="protein sequence ID" value="KIL39998.1"/>
    <property type="molecule type" value="Genomic_DNA"/>
</dbReference>
<evidence type="ECO:0000256" key="3">
    <source>
        <dbReference type="ARBA" id="ARBA00023015"/>
    </source>
</evidence>
<evidence type="ECO:0000259" key="9">
    <source>
        <dbReference type="PROSITE" id="PS51755"/>
    </source>
</evidence>
<dbReference type="Pfam" id="PF03704">
    <property type="entry name" value="BTAD"/>
    <property type="match status" value="1"/>
</dbReference>
<organism evidence="10 11">
    <name type="scientific">Gordoniibacillus kamchatkensis</name>
    <dbReference type="NCBI Taxonomy" id="1590651"/>
    <lineage>
        <taxon>Bacteria</taxon>
        <taxon>Bacillati</taxon>
        <taxon>Bacillota</taxon>
        <taxon>Bacilli</taxon>
        <taxon>Bacillales</taxon>
        <taxon>Paenibacillaceae</taxon>
        <taxon>Gordoniibacillus</taxon>
    </lineage>
</organism>
<evidence type="ECO:0000256" key="2">
    <source>
        <dbReference type="ARBA" id="ARBA00023012"/>
    </source>
</evidence>
<dbReference type="SUPFAM" id="SSF52172">
    <property type="entry name" value="CheY-like"/>
    <property type="match status" value="1"/>
</dbReference>
<dbReference type="SUPFAM" id="SSF46894">
    <property type="entry name" value="C-terminal effector domain of the bipartite response regulators"/>
    <property type="match status" value="1"/>
</dbReference>
<keyword evidence="6" id="KW-0597">Phosphoprotein</keyword>
<evidence type="ECO:0000313" key="11">
    <source>
        <dbReference type="Proteomes" id="UP000031967"/>
    </source>
</evidence>
<dbReference type="Gene3D" id="1.10.10.10">
    <property type="entry name" value="Winged helix-like DNA-binding domain superfamily/Winged helix DNA-binding domain"/>
    <property type="match status" value="1"/>
</dbReference>
<feature type="domain" description="OmpR/PhoB-type" evidence="9">
    <location>
        <begin position="124"/>
        <end position="227"/>
    </location>
</feature>
<keyword evidence="4 7" id="KW-0238">DNA-binding</keyword>
<dbReference type="PANTHER" id="PTHR35807">
    <property type="entry name" value="TRANSCRIPTIONAL REGULATOR REDD-RELATED"/>
    <property type="match status" value="1"/>
</dbReference>
<protein>
    <recommendedName>
        <fullName evidence="12">Response regulator</fullName>
    </recommendedName>
</protein>
<dbReference type="Gene3D" id="3.40.50.2300">
    <property type="match status" value="1"/>
</dbReference>
<dbReference type="InterPro" id="IPR005158">
    <property type="entry name" value="BTAD"/>
</dbReference>
<dbReference type="InterPro" id="IPR011006">
    <property type="entry name" value="CheY-like_superfamily"/>
</dbReference>
<dbReference type="InterPro" id="IPR001867">
    <property type="entry name" value="OmpR/PhoB-type_DNA-bd"/>
</dbReference>
<dbReference type="RefSeq" id="WP_041048646.1">
    <property type="nucleotide sequence ID" value="NZ_JXAK01000028.1"/>
</dbReference>
<comment type="similarity">
    <text evidence="1">Belongs to the AfsR/DnrI/RedD regulatory family.</text>
</comment>
<dbReference type="SMART" id="SM00862">
    <property type="entry name" value="Trans_reg_C"/>
    <property type="match status" value="1"/>
</dbReference>
<evidence type="ECO:0000256" key="5">
    <source>
        <dbReference type="ARBA" id="ARBA00023163"/>
    </source>
</evidence>
<gene>
    <name evidence="10" type="ORF">SD70_16610</name>
</gene>
<feature type="DNA-binding region" description="OmpR/PhoB-type" evidence="7">
    <location>
        <begin position="124"/>
        <end position="227"/>
    </location>
</feature>
<dbReference type="SMART" id="SM01043">
    <property type="entry name" value="BTAD"/>
    <property type="match status" value="1"/>
</dbReference>
<dbReference type="PROSITE" id="PS51755">
    <property type="entry name" value="OMPR_PHOB"/>
    <property type="match status" value="1"/>
</dbReference>
<reference evidence="10 11" key="1">
    <citation type="submission" date="2014-12" db="EMBL/GenBank/DDBJ databases">
        <title>Draft genome sequence of Paenibacillus kamchatkensis strain B-2647.</title>
        <authorList>
            <person name="Karlyshev A.V."/>
            <person name="Kudryashova E.B."/>
        </authorList>
    </citation>
    <scope>NUCLEOTIDE SEQUENCE [LARGE SCALE GENOMIC DNA]</scope>
    <source>
        <strain evidence="10 11">VKM B-2647</strain>
    </source>
</reference>
<evidence type="ECO:0000256" key="7">
    <source>
        <dbReference type="PROSITE-ProRule" id="PRU01091"/>
    </source>
</evidence>
<evidence type="ECO:0000256" key="4">
    <source>
        <dbReference type="ARBA" id="ARBA00023125"/>
    </source>
</evidence>
<keyword evidence="3" id="KW-0805">Transcription regulation</keyword>
<comment type="caution">
    <text evidence="10">The sequence shown here is derived from an EMBL/GenBank/DDBJ whole genome shotgun (WGS) entry which is preliminary data.</text>
</comment>
<proteinExistence type="inferred from homology"/>
<dbReference type="InterPro" id="IPR001789">
    <property type="entry name" value="Sig_transdc_resp-reg_receiver"/>
</dbReference>
<evidence type="ECO:0000259" key="8">
    <source>
        <dbReference type="PROSITE" id="PS50110"/>
    </source>
</evidence>
<sequence>MKAMLVDDEPLALEHLAGELERIGGVEIAGKFRNPKLALEHADKSRPEAVFLDIEMPEMSGIELAERILARHPDTMIVFVTVYDEYAVKAFELNAIDYILKPLHAERLARTVARLSERAKLRTQSSPSGGSLLIRTLGSLQFEIAGKEPLSLRWKTYKAQELFAYLLQHRGKPVRKHVLLEQLWPDTDWKKGMMQLYTAIYQMRKLLHDEQIDVRIVNVEDGYMLDINGNRVDAEEWEKQMQGAPVPDPDNLEFHVRLSCLYQGDYLAAYPYLWAETERRRLRAMWLRHAKQIGSGYLERGMATEAAAHYLRVQSVLPSEESVYFELMLIYDRLSDRSSVEKQYELLKHMLRQEMGLEPHASIRKWFDDWKNGASPLL</sequence>
<dbReference type="Pfam" id="PF00072">
    <property type="entry name" value="Response_reg"/>
    <property type="match status" value="1"/>
</dbReference>
<evidence type="ECO:0000256" key="1">
    <source>
        <dbReference type="ARBA" id="ARBA00005820"/>
    </source>
</evidence>
<keyword evidence="11" id="KW-1185">Reference proteome</keyword>
<dbReference type="Gene3D" id="1.25.40.10">
    <property type="entry name" value="Tetratricopeptide repeat domain"/>
    <property type="match status" value="1"/>
</dbReference>
<dbReference type="InterPro" id="IPR016032">
    <property type="entry name" value="Sig_transdc_resp-reg_C-effctor"/>
</dbReference>
<dbReference type="InterPro" id="IPR036388">
    <property type="entry name" value="WH-like_DNA-bd_sf"/>
</dbReference>
<evidence type="ECO:0000256" key="6">
    <source>
        <dbReference type="PROSITE-ProRule" id="PRU00169"/>
    </source>
</evidence>
<dbReference type="Proteomes" id="UP000031967">
    <property type="component" value="Unassembled WGS sequence"/>
</dbReference>
<name>A0ABR5AGP5_9BACL</name>
<dbReference type="SUPFAM" id="SSF48452">
    <property type="entry name" value="TPR-like"/>
    <property type="match status" value="1"/>
</dbReference>
<dbReference type="SMART" id="SM00448">
    <property type="entry name" value="REC"/>
    <property type="match status" value="1"/>
</dbReference>